<gene>
    <name evidence="2" type="ORF">BLNAU_23496</name>
</gene>
<evidence type="ECO:0000313" key="3">
    <source>
        <dbReference type="Proteomes" id="UP001281761"/>
    </source>
</evidence>
<evidence type="ECO:0000313" key="2">
    <source>
        <dbReference type="EMBL" id="KAK2941596.1"/>
    </source>
</evidence>
<protein>
    <submittedName>
        <fullName evidence="2">Uncharacterized protein</fullName>
    </submittedName>
</protein>
<sequence>MSDVTNDERTSAFSDDNPPMTHSSTSIVPDFTENSIGEKLLESKEMVRDFIVTVIPFPFTSTSPDSVNKTTGFVDVEDVNVTDVTTASIVICEMDTLSRVE</sequence>
<feature type="compositionally biased region" description="Basic and acidic residues" evidence="1">
    <location>
        <begin position="1"/>
        <end position="10"/>
    </location>
</feature>
<dbReference type="Proteomes" id="UP001281761">
    <property type="component" value="Unassembled WGS sequence"/>
</dbReference>
<dbReference type="EMBL" id="JARBJD010000485">
    <property type="protein sequence ID" value="KAK2941596.1"/>
    <property type="molecule type" value="Genomic_DNA"/>
</dbReference>
<reference evidence="2 3" key="1">
    <citation type="journal article" date="2022" name="bioRxiv">
        <title>Genomics of Preaxostyla Flagellates Illuminates Evolutionary Transitions and the Path Towards Mitochondrial Loss.</title>
        <authorList>
            <person name="Novak L.V.F."/>
            <person name="Treitli S.C."/>
            <person name="Pyrih J."/>
            <person name="Halakuc P."/>
            <person name="Pipaliya S.V."/>
            <person name="Vacek V."/>
            <person name="Brzon O."/>
            <person name="Soukal P."/>
            <person name="Eme L."/>
            <person name="Dacks J.B."/>
            <person name="Karnkowska A."/>
            <person name="Elias M."/>
            <person name="Hampl V."/>
        </authorList>
    </citation>
    <scope>NUCLEOTIDE SEQUENCE [LARGE SCALE GENOMIC DNA]</scope>
    <source>
        <strain evidence="2">NAU3</strain>
        <tissue evidence="2">Gut</tissue>
    </source>
</reference>
<keyword evidence="3" id="KW-1185">Reference proteome</keyword>
<feature type="region of interest" description="Disordered" evidence="1">
    <location>
        <begin position="1"/>
        <end position="29"/>
    </location>
</feature>
<comment type="caution">
    <text evidence="2">The sequence shown here is derived from an EMBL/GenBank/DDBJ whole genome shotgun (WGS) entry which is preliminary data.</text>
</comment>
<organism evidence="2 3">
    <name type="scientific">Blattamonas nauphoetae</name>
    <dbReference type="NCBI Taxonomy" id="2049346"/>
    <lineage>
        <taxon>Eukaryota</taxon>
        <taxon>Metamonada</taxon>
        <taxon>Preaxostyla</taxon>
        <taxon>Oxymonadida</taxon>
        <taxon>Blattamonas</taxon>
    </lineage>
</organism>
<name>A0ABQ9WQ42_9EUKA</name>
<evidence type="ECO:0000256" key="1">
    <source>
        <dbReference type="SAM" id="MobiDB-lite"/>
    </source>
</evidence>
<accession>A0ABQ9WQ42</accession>
<feature type="compositionally biased region" description="Polar residues" evidence="1">
    <location>
        <begin position="20"/>
        <end position="29"/>
    </location>
</feature>
<proteinExistence type="predicted"/>